<organism evidence="8 9">
    <name type="scientific">Sphingomonas parva</name>
    <dbReference type="NCBI Taxonomy" id="2555898"/>
    <lineage>
        <taxon>Bacteria</taxon>
        <taxon>Pseudomonadati</taxon>
        <taxon>Pseudomonadota</taxon>
        <taxon>Alphaproteobacteria</taxon>
        <taxon>Sphingomonadales</taxon>
        <taxon>Sphingomonadaceae</taxon>
        <taxon>Sphingomonas</taxon>
    </lineage>
</organism>
<comment type="caution">
    <text evidence="8">The sequence shown here is derived from an EMBL/GenBank/DDBJ whole genome shotgun (WGS) entry which is preliminary data.</text>
</comment>
<dbReference type="InterPro" id="IPR007627">
    <property type="entry name" value="RNA_pol_sigma70_r2"/>
</dbReference>
<feature type="domain" description="RNA polymerase sigma-70 region 2" evidence="6">
    <location>
        <begin position="36"/>
        <end position="100"/>
    </location>
</feature>
<keyword evidence="3" id="KW-0731">Sigma factor</keyword>
<evidence type="ECO:0000256" key="2">
    <source>
        <dbReference type="ARBA" id="ARBA00023015"/>
    </source>
</evidence>
<dbReference type="InterPro" id="IPR039425">
    <property type="entry name" value="RNA_pol_sigma-70-like"/>
</dbReference>
<dbReference type="PANTHER" id="PTHR43133">
    <property type="entry name" value="RNA POLYMERASE ECF-TYPE SIGMA FACTO"/>
    <property type="match status" value="1"/>
</dbReference>
<evidence type="ECO:0000256" key="5">
    <source>
        <dbReference type="SAM" id="MobiDB-lite"/>
    </source>
</evidence>
<evidence type="ECO:0000256" key="4">
    <source>
        <dbReference type="ARBA" id="ARBA00023163"/>
    </source>
</evidence>
<keyword evidence="4" id="KW-0804">Transcription</keyword>
<name>A0A4Y8ZPE9_9SPHN</name>
<reference evidence="8 9" key="1">
    <citation type="submission" date="2019-03" db="EMBL/GenBank/DDBJ databases">
        <title>Genome sequence of Sphingomonas sp. 17J27-24.</title>
        <authorList>
            <person name="Kim M."/>
            <person name="Maeng S."/>
            <person name="Sathiyaraj S."/>
        </authorList>
    </citation>
    <scope>NUCLEOTIDE SEQUENCE [LARGE SCALE GENOMIC DNA]</scope>
    <source>
        <strain evidence="8 9">17J27-24</strain>
    </source>
</reference>
<dbReference type="GO" id="GO:0016987">
    <property type="term" value="F:sigma factor activity"/>
    <property type="evidence" value="ECO:0007669"/>
    <property type="project" value="UniProtKB-KW"/>
</dbReference>
<comment type="similarity">
    <text evidence="1">Belongs to the sigma-70 factor family. ECF subfamily.</text>
</comment>
<dbReference type="PANTHER" id="PTHR43133:SF32">
    <property type="entry name" value="BLR3042 PROTEIN"/>
    <property type="match status" value="1"/>
</dbReference>
<dbReference type="InterPro" id="IPR013325">
    <property type="entry name" value="RNA_pol_sigma_r2"/>
</dbReference>
<dbReference type="SUPFAM" id="SSF88946">
    <property type="entry name" value="Sigma2 domain of RNA polymerase sigma factors"/>
    <property type="match status" value="1"/>
</dbReference>
<dbReference type="CDD" id="cd06171">
    <property type="entry name" value="Sigma70_r4"/>
    <property type="match status" value="1"/>
</dbReference>
<dbReference type="GO" id="GO:0006352">
    <property type="term" value="P:DNA-templated transcription initiation"/>
    <property type="evidence" value="ECO:0007669"/>
    <property type="project" value="InterPro"/>
</dbReference>
<proteinExistence type="inferred from homology"/>
<feature type="region of interest" description="Disordered" evidence="5">
    <location>
        <begin position="107"/>
        <end position="128"/>
    </location>
</feature>
<dbReference type="EMBL" id="SPDV01000057">
    <property type="protein sequence ID" value="TFI56709.1"/>
    <property type="molecule type" value="Genomic_DNA"/>
</dbReference>
<gene>
    <name evidence="8" type="ORF">E2493_18690</name>
</gene>
<evidence type="ECO:0000259" key="6">
    <source>
        <dbReference type="Pfam" id="PF04542"/>
    </source>
</evidence>
<sequence>MLRSQVAARSAGDRELDEAALVERLRGRDVRAFEQLYRAYHGRISRFLLNMMRRPHLVEEVVDDVMMVVWNRIGDFHGASRLSTWMFGIAYRQGLSALRRFDDPIEDPRQAGLESGEPSPEQSAGADRSRRALGEAIDRLSPAHRAVVNLTYFQGFGYREVAEILDCPIDTVKTRMFHARRHLKRALPGDLADWI</sequence>
<evidence type="ECO:0000256" key="3">
    <source>
        <dbReference type="ARBA" id="ARBA00023082"/>
    </source>
</evidence>
<dbReference type="InterPro" id="IPR014284">
    <property type="entry name" value="RNA_pol_sigma-70_dom"/>
</dbReference>
<dbReference type="Proteomes" id="UP000298213">
    <property type="component" value="Unassembled WGS sequence"/>
</dbReference>
<dbReference type="Gene3D" id="1.10.1740.10">
    <property type="match status" value="1"/>
</dbReference>
<dbReference type="InterPro" id="IPR013324">
    <property type="entry name" value="RNA_pol_sigma_r3/r4-like"/>
</dbReference>
<dbReference type="Gene3D" id="1.10.10.10">
    <property type="entry name" value="Winged helix-like DNA-binding domain superfamily/Winged helix DNA-binding domain"/>
    <property type="match status" value="1"/>
</dbReference>
<evidence type="ECO:0000313" key="8">
    <source>
        <dbReference type="EMBL" id="TFI56709.1"/>
    </source>
</evidence>
<dbReference type="RefSeq" id="WP_135089938.1">
    <property type="nucleotide sequence ID" value="NZ_SPDV01000057.1"/>
</dbReference>
<evidence type="ECO:0000256" key="1">
    <source>
        <dbReference type="ARBA" id="ARBA00010641"/>
    </source>
</evidence>
<keyword evidence="9" id="KW-1185">Reference proteome</keyword>
<dbReference type="AlphaFoldDB" id="A0A4Y8ZPE9"/>
<protein>
    <submittedName>
        <fullName evidence="8">Sigma-70 family RNA polymerase sigma factor</fullName>
    </submittedName>
</protein>
<evidence type="ECO:0000313" key="9">
    <source>
        <dbReference type="Proteomes" id="UP000298213"/>
    </source>
</evidence>
<keyword evidence="2" id="KW-0805">Transcription regulation</keyword>
<dbReference type="NCBIfam" id="TIGR02937">
    <property type="entry name" value="sigma70-ECF"/>
    <property type="match status" value="1"/>
</dbReference>
<feature type="domain" description="RNA polymerase sigma factor 70 region 4 type 2" evidence="7">
    <location>
        <begin position="131"/>
        <end position="183"/>
    </location>
</feature>
<dbReference type="GO" id="GO:0003677">
    <property type="term" value="F:DNA binding"/>
    <property type="evidence" value="ECO:0007669"/>
    <property type="project" value="InterPro"/>
</dbReference>
<dbReference type="Pfam" id="PF04542">
    <property type="entry name" value="Sigma70_r2"/>
    <property type="match status" value="1"/>
</dbReference>
<dbReference type="InterPro" id="IPR013249">
    <property type="entry name" value="RNA_pol_sigma70_r4_t2"/>
</dbReference>
<dbReference type="Pfam" id="PF08281">
    <property type="entry name" value="Sigma70_r4_2"/>
    <property type="match status" value="1"/>
</dbReference>
<dbReference type="InterPro" id="IPR036388">
    <property type="entry name" value="WH-like_DNA-bd_sf"/>
</dbReference>
<evidence type="ECO:0000259" key="7">
    <source>
        <dbReference type="Pfam" id="PF08281"/>
    </source>
</evidence>
<dbReference type="OrthoDB" id="9803470at2"/>
<accession>A0A4Y8ZPE9</accession>
<dbReference type="SUPFAM" id="SSF88659">
    <property type="entry name" value="Sigma3 and sigma4 domains of RNA polymerase sigma factors"/>
    <property type="match status" value="1"/>
</dbReference>